<sequence>MASPPEPTPPDIGSGFSDVRRVGYLRKPKSMHKRFFVLRGSSAAGPARLEYYESEKKWRHKAAAPKRCIRLDGCLNIHKRADAKHKHLLALYTREECFSLVAESPQEQEGWYRSLMLELRAGSPEPDLRSVSSAGGPAFREVWQVILKPKGLGQSRNLTGVYRLCLGPRTLSLVKLHAEAAALVLQLMNIRRCGHSEGFFFVELGRSAATGPGELWMQVDDAVVAQSMHETILEAMRALSDEFRPRSKSQSAKLCSNPISVPVRRPQPPPSQAGLSRQAKPGPFRVRASSDGEGSRPASGDGSPASPGRAHSSASCCPRPQRLHPPLSHSRSIPASACRCSPSAAASPASLSSSSTSGHGSTSDGLCPRRSSASVSGSPSDGGFISSDEYGSSPCEFKGSFRSVTPDSPGHTPPADGLAYICMGRGAPPLRRPPSAQDPGFRKRTHSTGTSPPPPAGQQRPPCPACTEDYTAMAQPCRLPAFLPPHCYPAEQPRDDGYMPMSPGVAPARPGDYMLMSPTSVSAPQQILRPRTDSSGYMMMSPSDSCSPDGCGARLSLESGDGKLPCGDYMNMSPASGSSTSTPPDGYLPAEVATQPACAYYSLPRSFKHLHRPGGEDSSSSASSDSLGGQDQTNKSDSPAQTATRLSRPTRLSLDKASTLPRVREPPEPKSPGEYVNIDFSSSNSLCTPPYIEGRIIPQRENLSEYMNMDLGARLGRDYMCMQPGTVTSDSARLPTTSGAQTDNSGDLSAESRNDNGNGVHRQPTSGEQSINCGAISQTRTVSSSCAKMLPTSRVQSISNFGANSSESRAEIDSYVEMPPTSRAHITSNCGGISVELALKNYVQRSPASRVEVIGNYGGSSDSVSESYGDYVEMPATSKKQSVINCGGGSCESRAHNGSKFVEVSATHRAQINGRSGQIFEQLTSNKNGGENSHESRTENSNYVEMPSASRVESIRKHVGVCAEPRINSNHVDTPPASRVQCTGSRADTTFESRTENECNHGNERSIRKYNGISSDPRMQGNKTTREVPPSSRIHFSSYAQMSPESRQQANGNYAEISSAPKSPSTGSYEIASDARAKKASYGTYIGRPPVSRVQKVTPLVSVLPNDDYAAILGSARSTYAEPARVHATCCTEALPGHSNRGFAEVPRIPNYDGPPAGRAHSTYAEMAFERCSENVVFPKAAALQDLSGPASPAPLPGQGSGLSAFTRVSLSPSNARVVRVDPQGRRRHSSETFSSTPSSARAPAPQPCAEEGKRHSSASFENVSLRAEPGKEPPCVSDTPLNYIDLDLGMDHSPLHHKPSGEPCTACSSEDLRPYARITFQKSGDLRSTSAKEE</sequence>
<dbReference type="SMART" id="SM00310">
    <property type="entry name" value="PTBI"/>
    <property type="match status" value="1"/>
</dbReference>
<dbReference type="SMART" id="SM00233">
    <property type="entry name" value="PH"/>
    <property type="match status" value="1"/>
</dbReference>
<feature type="region of interest" description="Disordered" evidence="4">
    <location>
        <begin position="726"/>
        <end position="771"/>
    </location>
</feature>
<dbReference type="EMBL" id="JANPWB010000015">
    <property type="protein sequence ID" value="KAJ1088752.1"/>
    <property type="molecule type" value="Genomic_DNA"/>
</dbReference>
<dbReference type="SUPFAM" id="SSF50729">
    <property type="entry name" value="PH domain-like"/>
    <property type="match status" value="2"/>
</dbReference>
<feature type="compositionally biased region" description="Low complexity" evidence="4">
    <location>
        <begin position="371"/>
        <end position="383"/>
    </location>
</feature>
<feature type="domain" description="IRS-type PTB" evidence="6">
    <location>
        <begin position="139"/>
        <end position="243"/>
    </location>
</feature>
<dbReference type="GO" id="GO:0005886">
    <property type="term" value="C:plasma membrane"/>
    <property type="evidence" value="ECO:0007669"/>
    <property type="project" value="TreeGrafter"/>
</dbReference>
<feature type="compositionally biased region" description="Low complexity" evidence="4">
    <location>
        <begin position="1232"/>
        <end position="1250"/>
    </location>
</feature>
<dbReference type="CDD" id="cd01204">
    <property type="entry name" value="PTB_IRS"/>
    <property type="match status" value="1"/>
</dbReference>
<dbReference type="Pfam" id="PF00169">
    <property type="entry name" value="PH"/>
    <property type="match status" value="1"/>
</dbReference>
<dbReference type="InterPro" id="IPR039011">
    <property type="entry name" value="IRS"/>
</dbReference>
<evidence type="ECO:0000256" key="2">
    <source>
        <dbReference type="ARBA" id="ARBA00022737"/>
    </source>
</evidence>
<dbReference type="CDD" id="cd01257">
    <property type="entry name" value="PH_IRS"/>
    <property type="match status" value="1"/>
</dbReference>
<feature type="region of interest" description="Disordered" evidence="4">
    <location>
        <begin position="609"/>
        <end position="678"/>
    </location>
</feature>
<evidence type="ECO:0000259" key="6">
    <source>
        <dbReference type="PROSITE" id="PS51064"/>
    </source>
</evidence>
<feature type="domain" description="PH" evidence="5">
    <location>
        <begin position="18"/>
        <end position="120"/>
    </location>
</feature>
<dbReference type="PRINTS" id="PR00628">
    <property type="entry name" value="INSULINRSI"/>
</dbReference>
<feature type="region of interest" description="Disordered" evidence="4">
    <location>
        <begin position="243"/>
        <end position="463"/>
    </location>
</feature>
<feature type="compositionally biased region" description="Polar residues" evidence="4">
    <location>
        <begin position="726"/>
        <end position="747"/>
    </location>
</feature>
<evidence type="ECO:0000256" key="1">
    <source>
        <dbReference type="ARBA" id="ARBA00022553"/>
    </source>
</evidence>
<dbReference type="SMART" id="SM01244">
    <property type="entry name" value="IRS"/>
    <property type="match status" value="1"/>
</dbReference>
<evidence type="ECO:0000313" key="7">
    <source>
        <dbReference type="EMBL" id="KAJ1088752.1"/>
    </source>
</evidence>
<name>A0AAV7LB57_PLEWA</name>
<dbReference type="InterPro" id="IPR002404">
    <property type="entry name" value="IRS_PTB"/>
</dbReference>
<dbReference type="GO" id="GO:0005158">
    <property type="term" value="F:insulin receptor binding"/>
    <property type="evidence" value="ECO:0007669"/>
    <property type="project" value="InterPro"/>
</dbReference>
<keyword evidence="8" id="KW-1185">Reference proteome</keyword>
<dbReference type="PROSITE" id="PS50003">
    <property type="entry name" value="PH_DOMAIN"/>
    <property type="match status" value="1"/>
</dbReference>
<dbReference type="PANTHER" id="PTHR10614:SF11">
    <property type="entry name" value="INSULIN RECEPTOR SUBSTRATE 1"/>
    <property type="match status" value="1"/>
</dbReference>
<keyword evidence="1" id="KW-0597">Phosphoprotein</keyword>
<feature type="compositionally biased region" description="Polar residues" evidence="4">
    <location>
        <begin position="248"/>
        <end position="259"/>
    </location>
</feature>
<feature type="region of interest" description="Disordered" evidence="4">
    <location>
        <begin position="1216"/>
        <end position="1260"/>
    </location>
</feature>
<feature type="compositionally biased region" description="Polar residues" evidence="4">
    <location>
        <begin position="1034"/>
        <end position="1052"/>
    </location>
</feature>
<keyword evidence="2" id="KW-0677">Repeat</keyword>
<feature type="compositionally biased region" description="Polar residues" evidence="4">
    <location>
        <begin position="627"/>
        <end position="647"/>
    </location>
</feature>
<feature type="compositionally biased region" description="Pro residues" evidence="4">
    <location>
        <begin position="451"/>
        <end position="463"/>
    </location>
</feature>
<dbReference type="InterPro" id="IPR011993">
    <property type="entry name" value="PH-like_dom_sf"/>
</dbReference>
<dbReference type="Proteomes" id="UP001066276">
    <property type="component" value="Chromosome 11"/>
</dbReference>
<dbReference type="Pfam" id="PF02174">
    <property type="entry name" value="IRS"/>
    <property type="match status" value="1"/>
</dbReference>
<evidence type="ECO:0000256" key="4">
    <source>
        <dbReference type="SAM" id="MobiDB-lite"/>
    </source>
</evidence>
<dbReference type="GO" id="GO:0005829">
    <property type="term" value="C:cytosol"/>
    <property type="evidence" value="ECO:0007669"/>
    <property type="project" value="TreeGrafter"/>
</dbReference>
<gene>
    <name evidence="7" type="ORF">NDU88_001907</name>
</gene>
<evidence type="ECO:0000313" key="8">
    <source>
        <dbReference type="Proteomes" id="UP001066276"/>
    </source>
</evidence>
<organism evidence="7 8">
    <name type="scientific">Pleurodeles waltl</name>
    <name type="common">Iberian ribbed newt</name>
    <dbReference type="NCBI Taxonomy" id="8319"/>
    <lineage>
        <taxon>Eukaryota</taxon>
        <taxon>Metazoa</taxon>
        <taxon>Chordata</taxon>
        <taxon>Craniata</taxon>
        <taxon>Vertebrata</taxon>
        <taxon>Euteleostomi</taxon>
        <taxon>Amphibia</taxon>
        <taxon>Batrachia</taxon>
        <taxon>Caudata</taxon>
        <taxon>Salamandroidea</taxon>
        <taxon>Salamandridae</taxon>
        <taxon>Pleurodelinae</taxon>
        <taxon>Pleurodeles</taxon>
    </lineage>
</organism>
<dbReference type="InterPro" id="IPR001849">
    <property type="entry name" value="PH_domain"/>
</dbReference>
<dbReference type="Gene3D" id="2.30.29.30">
    <property type="entry name" value="Pleckstrin-homology domain (PH domain)/Phosphotyrosine-binding domain (PTB)"/>
    <property type="match status" value="2"/>
</dbReference>
<dbReference type="GO" id="GO:0043548">
    <property type="term" value="F:phosphatidylinositol 3-kinase binding"/>
    <property type="evidence" value="ECO:0007669"/>
    <property type="project" value="TreeGrafter"/>
</dbReference>
<dbReference type="PANTHER" id="PTHR10614">
    <property type="entry name" value="INSULIN RECEPTOR SUBSTRATE"/>
    <property type="match status" value="1"/>
</dbReference>
<dbReference type="GO" id="GO:0008286">
    <property type="term" value="P:insulin receptor signaling pathway"/>
    <property type="evidence" value="ECO:0007669"/>
    <property type="project" value="InterPro"/>
</dbReference>
<comment type="caution">
    <text evidence="7">The sequence shown here is derived from an EMBL/GenBank/DDBJ whole genome shotgun (WGS) entry which is preliminary data.</text>
</comment>
<dbReference type="PROSITE" id="PS51064">
    <property type="entry name" value="IRS_PTB"/>
    <property type="match status" value="1"/>
</dbReference>
<accession>A0AAV7LB57</accession>
<feature type="compositionally biased region" description="Low complexity" evidence="4">
    <location>
        <begin position="335"/>
        <end position="363"/>
    </location>
</feature>
<evidence type="ECO:0000259" key="5">
    <source>
        <dbReference type="PROSITE" id="PS50003"/>
    </source>
</evidence>
<feature type="compositionally biased region" description="Low complexity" evidence="4">
    <location>
        <begin position="617"/>
        <end position="626"/>
    </location>
</feature>
<keyword evidence="3" id="KW-0807">Transducer</keyword>
<proteinExistence type="predicted"/>
<feature type="region of interest" description="Disordered" evidence="4">
    <location>
        <begin position="923"/>
        <end position="946"/>
    </location>
</feature>
<feature type="region of interest" description="Disordered" evidence="4">
    <location>
        <begin position="1007"/>
        <end position="1069"/>
    </location>
</feature>
<protein>
    <recommendedName>
        <fullName evidence="9">Insulin receptor substrate 1</fullName>
    </recommendedName>
</protein>
<evidence type="ECO:0000256" key="3">
    <source>
        <dbReference type="ARBA" id="ARBA00023224"/>
    </source>
</evidence>
<evidence type="ECO:0008006" key="9">
    <source>
        <dbReference type="Google" id="ProtNLM"/>
    </source>
</evidence>
<reference evidence="7" key="1">
    <citation type="journal article" date="2022" name="bioRxiv">
        <title>Sequencing and chromosome-scale assembly of the giantPleurodeles waltlgenome.</title>
        <authorList>
            <person name="Brown T."/>
            <person name="Elewa A."/>
            <person name="Iarovenko S."/>
            <person name="Subramanian E."/>
            <person name="Araus A.J."/>
            <person name="Petzold A."/>
            <person name="Susuki M."/>
            <person name="Suzuki K.-i.T."/>
            <person name="Hayashi T."/>
            <person name="Toyoda A."/>
            <person name="Oliveira C."/>
            <person name="Osipova E."/>
            <person name="Leigh N.D."/>
            <person name="Simon A."/>
            <person name="Yun M.H."/>
        </authorList>
    </citation>
    <scope>NUCLEOTIDE SEQUENCE</scope>
    <source>
        <strain evidence="7">20211129_DDA</strain>
        <tissue evidence="7">Liver</tissue>
    </source>
</reference>
<dbReference type="FunFam" id="2.30.29.30:FF:000029">
    <property type="entry name" value="Insulin receptor substrate 1"/>
    <property type="match status" value="1"/>
</dbReference>